<dbReference type="Proteomes" id="UP001652627">
    <property type="component" value="Chromosome 2"/>
</dbReference>
<dbReference type="InterPro" id="IPR000719">
    <property type="entry name" value="Prot_kinase_dom"/>
</dbReference>
<reference evidence="11" key="2">
    <citation type="submission" date="2025-08" db="UniProtKB">
        <authorList>
            <consortium name="RefSeq"/>
        </authorList>
    </citation>
    <scope>IDENTIFICATION</scope>
    <source>
        <tissue evidence="11">Blood</tissue>
    </source>
</reference>
<organism evidence="10 11">
    <name type="scientific">Apteryx mantelli</name>
    <name type="common">North Island brown kiwi</name>
    <dbReference type="NCBI Taxonomy" id="2696672"/>
    <lineage>
        <taxon>Eukaryota</taxon>
        <taxon>Metazoa</taxon>
        <taxon>Chordata</taxon>
        <taxon>Craniata</taxon>
        <taxon>Vertebrata</taxon>
        <taxon>Euteleostomi</taxon>
        <taxon>Archelosauria</taxon>
        <taxon>Archosauria</taxon>
        <taxon>Dinosauria</taxon>
        <taxon>Saurischia</taxon>
        <taxon>Theropoda</taxon>
        <taxon>Coelurosauria</taxon>
        <taxon>Aves</taxon>
        <taxon>Palaeognathae</taxon>
        <taxon>Apterygiformes</taxon>
        <taxon>Apterygidae</taxon>
        <taxon>Apteryx</taxon>
    </lineage>
</organism>
<feature type="compositionally biased region" description="Polar residues" evidence="8">
    <location>
        <begin position="476"/>
        <end position="497"/>
    </location>
</feature>
<feature type="compositionally biased region" description="Pro residues" evidence="8">
    <location>
        <begin position="592"/>
        <end position="602"/>
    </location>
</feature>
<dbReference type="PANTHER" id="PTHR24056:SF459">
    <property type="entry name" value="CYCLIN-DEPENDENT KINASE 13"/>
    <property type="match status" value="1"/>
</dbReference>
<keyword evidence="6 7" id="KW-0067">ATP-binding</keyword>
<feature type="compositionally biased region" description="Polar residues" evidence="8">
    <location>
        <begin position="1041"/>
        <end position="1060"/>
    </location>
</feature>
<feature type="compositionally biased region" description="Low complexity" evidence="8">
    <location>
        <begin position="1403"/>
        <end position="1421"/>
    </location>
</feature>
<feature type="region of interest" description="Disordered" evidence="8">
    <location>
        <begin position="1124"/>
        <end position="1168"/>
    </location>
</feature>
<feature type="binding site" evidence="7">
    <location>
        <position position="719"/>
    </location>
    <ligand>
        <name>ATP</name>
        <dbReference type="ChEBI" id="CHEBI:30616"/>
    </ligand>
</feature>
<dbReference type="SMART" id="SM00220">
    <property type="entry name" value="S_TKc"/>
    <property type="match status" value="1"/>
</dbReference>
<feature type="compositionally biased region" description="Basic residues" evidence="8">
    <location>
        <begin position="109"/>
        <end position="127"/>
    </location>
</feature>
<proteinExistence type="inferred from homology"/>
<feature type="region of interest" description="Disordered" evidence="8">
    <location>
        <begin position="1"/>
        <end position="530"/>
    </location>
</feature>
<feature type="region of interest" description="Disordered" evidence="8">
    <location>
        <begin position="562"/>
        <end position="612"/>
    </location>
</feature>
<feature type="compositionally biased region" description="Pro residues" evidence="8">
    <location>
        <begin position="1132"/>
        <end position="1143"/>
    </location>
</feature>
<feature type="compositionally biased region" description="Pro residues" evidence="8">
    <location>
        <begin position="1274"/>
        <end position="1290"/>
    </location>
</feature>
<feature type="compositionally biased region" description="Gly residues" evidence="8">
    <location>
        <begin position="166"/>
        <end position="193"/>
    </location>
</feature>
<dbReference type="CDD" id="cd07864">
    <property type="entry name" value="STKc_CDK12"/>
    <property type="match status" value="1"/>
</dbReference>
<feature type="compositionally biased region" description="Basic and acidic residues" evidence="8">
    <location>
        <begin position="196"/>
        <end position="206"/>
    </location>
</feature>
<feature type="region of interest" description="Disordered" evidence="8">
    <location>
        <begin position="632"/>
        <end position="675"/>
    </location>
</feature>
<feature type="domain" description="Protein kinase" evidence="9">
    <location>
        <begin position="690"/>
        <end position="983"/>
    </location>
</feature>
<feature type="compositionally biased region" description="Pro residues" evidence="8">
    <location>
        <begin position="54"/>
        <end position="87"/>
    </location>
</feature>
<comment type="similarity">
    <text evidence="1">Belongs to the protein kinase superfamily. CMGC Ser/Thr protein kinase family. CDC2/CDKX subfamily.</text>
</comment>
<keyword evidence="5 11" id="KW-0418">Kinase</keyword>
<feature type="compositionally biased region" description="Low complexity" evidence="8">
    <location>
        <begin position="343"/>
        <end position="379"/>
    </location>
</feature>
<evidence type="ECO:0000256" key="4">
    <source>
        <dbReference type="ARBA" id="ARBA00022741"/>
    </source>
</evidence>
<dbReference type="InterPro" id="IPR017441">
    <property type="entry name" value="Protein_kinase_ATP_BS"/>
</dbReference>
<evidence type="ECO:0000256" key="3">
    <source>
        <dbReference type="ARBA" id="ARBA00022679"/>
    </source>
</evidence>
<feature type="compositionally biased region" description="Basic and acidic residues" evidence="8">
    <location>
        <begin position="262"/>
        <end position="276"/>
    </location>
</feature>
<keyword evidence="4 7" id="KW-0547">Nucleotide-binding</keyword>
<dbReference type="GeneID" id="106495256"/>
<evidence type="ECO:0000256" key="7">
    <source>
        <dbReference type="PROSITE-ProRule" id="PRU10141"/>
    </source>
</evidence>
<dbReference type="SUPFAM" id="SSF56112">
    <property type="entry name" value="Protein kinase-like (PK-like)"/>
    <property type="match status" value="1"/>
</dbReference>
<keyword evidence="3" id="KW-0808">Transferase</keyword>
<keyword evidence="10" id="KW-1185">Reference proteome</keyword>
<accession>A0ABM4E3M8</accession>
<dbReference type="PANTHER" id="PTHR24056">
    <property type="entry name" value="CELL DIVISION PROTEIN KINASE"/>
    <property type="match status" value="1"/>
</dbReference>
<name>A0ABM4E3M8_9AVES</name>
<dbReference type="Pfam" id="PF00069">
    <property type="entry name" value="Pkinase"/>
    <property type="match status" value="1"/>
</dbReference>
<feature type="compositionally biased region" description="Low complexity" evidence="8">
    <location>
        <begin position="389"/>
        <end position="405"/>
    </location>
</feature>
<evidence type="ECO:0000256" key="2">
    <source>
        <dbReference type="ARBA" id="ARBA00022527"/>
    </source>
</evidence>
<evidence type="ECO:0000256" key="1">
    <source>
        <dbReference type="ARBA" id="ARBA00006485"/>
    </source>
</evidence>
<evidence type="ECO:0000256" key="5">
    <source>
        <dbReference type="ARBA" id="ARBA00022777"/>
    </source>
</evidence>
<dbReference type="Gene3D" id="3.30.200.20">
    <property type="entry name" value="Phosphorylase Kinase, domain 1"/>
    <property type="match status" value="1"/>
</dbReference>
<feature type="region of interest" description="Disordered" evidence="8">
    <location>
        <begin position="1203"/>
        <end position="1235"/>
    </location>
</feature>
<feature type="compositionally biased region" description="Basic residues" evidence="8">
    <location>
        <begin position="422"/>
        <end position="439"/>
    </location>
</feature>
<feature type="compositionally biased region" description="Polar residues" evidence="8">
    <location>
        <begin position="1205"/>
        <end position="1214"/>
    </location>
</feature>
<sequence length="1534" mass="167242">MPSTSDAAAGGSGGSRGWASSGGGGSSSSSAVEAAAADKKRLHHRRRKRFAAQPQPPPPPPAPHPLLFPLLQPPLLQPPLLQPPLPPQSLLFLAATGASSCCGDGGERKRPRGKRRSGSRHKRRRGRGGGGGGGGTQEAEKRRGSGGLSTLVEEYDDVSSQSEGLVGSGAAGTGGAGSGGGSPASSSGGGGGTQRQRGESERSSRSRREHRGGSGRSKERHREHRRRGEEKPQQEGVAAGRGGAEASSSSSKSRSRHNHTGGQDREGLKSGGDGRRKGSLTSPGSGRKERESKAHRSRTKAAKEPPSAYKDPPKAYRDDKPEPKAYRRQRSSPSPGRDDSPPLHRSSQSQRSRKSLSPVGGRSPLSPYSRRRSPSYSRHSSYERGGDVSPSPYSSWRRSRSPYSPVIRRSAKSRSRSPYSSRHSRSRSRHRLSRSRSRHSSISPSTLTLKSSLAAELNKNKKARAAEAAKASAKASNTSTPTKGNTDTAASVPQVNNVKDLKKIKIEHTPSPTSGANLKNDKAKAKVSLPETKGENNLIAEKVTKQKATAVKENKLAVVKQQPATIKEKSKPSAPSVVTKEKDRNVALPTSTLPPLPLPPTLPEDKDTDSLRENLSVKSVKEAEKKLRHLLADLPLPPELPGAADLSKSPEEKKPTVQLHSKRRPKICGPRHGETKEKEIDWGKRCVDKFDIIGIIGEGTYGQVYKARDKDTGEMVALKKVRLDNEKEGFPITAIREIKILRQLNHQSIINMKEIVTDKEDALDFKKDKGAFYLVFEYMDHDLMGLLESGLVHFNENHIKSFMRQLMEGLAYCHKKNFLHRDIKCSNILLNNRGQIKLADFGLARLYNSEESRPYTNKVITLWYRPPELLLGEERYTPAIDVWSCGCILGELFTKKPIFQANQELAQLELISRICGSPCPAVWPDVIKLAYFNTMKPKKQYRRKLREEFAFIPPAALDLFDYMLALDPSKRCTAEQALQCEFLRDVEPSKMPPPDLPLWQDCHELWSKKRRRQKQMGMTDDTTAAKVPRKDLSLGMDESRTNTPQGMQTSSQLKTQGSSSVALAKTSTGQQLNQNEVAILLNLLQSKTSVSLAQFAQVLNIKVNAETQQQLNKINLPAGILSAGEKQSEQQQPPPPPPPPPEQEPLKQPTVTQPPVPPAQLSQPKVETDAAQAAVQSAFAVLLSQLIKAQQTKQKDFVLEEKENGSGNEMSLQLRQPPEPTTPASVSRDDVESPAPVYPHLIKSLYTSAGQEDLVRQSEMRLLNRTPEQERPRILPPDQRPPEPPEPPPLTDEDLDYRTENQHLPITNSSGTDPHAGVKAALLQLLAQHQAQATTEEPVQTSVDYQARDTYVTGPDYKDNFGSSSFSSAHYGSSDGIGSGSSGALERRSFLGNSDIQPLDNYSTASSHSGGAPPPSAFSESFSSSVTGYGDIYLSAGPMLFSGDKDHRFEYSHGPIPVLGNSGDASKGPESTHALPAKMHNYSYGSNLQENPSGISHMHGQTWTSPAQGPGFSQGYRGHISTSAVRGRGRGLPY</sequence>
<keyword evidence="2" id="KW-0723">Serine/threonine-protein kinase</keyword>
<dbReference type="PROSITE" id="PS00107">
    <property type="entry name" value="PROTEIN_KINASE_ATP"/>
    <property type="match status" value="1"/>
</dbReference>
<dbReference type="GO" id="GO:0016301">
    <property type="term" value="F:kinase activity"/>
    <property type="evidence" value="ECO:0007669"/>
    <property type="project" value="UniProtKB-KW"/>
</dbReference>
<dbReference type="RefSeq" id="XP_067147331.1">
    <property type="nucleotide sequence ID" value="XM_067291230.1"/>
</dbReference>
<feature type="region of interest" description="Disordered" evidence="8">
    <location>
        <begin position="1395"/>
        <end position="1421"/>
    </location>
</feature>
<reference evidence="10" key="1">
    <citation type="submission" date="2025-05" db="UniProtKB">
        <authorList>
            <consortium name="RefSeq"/>
        </authorList>
    </citation>
    <scope>NUCLEOTIDE SEQUENCE [LARGE SCALE GENOMIC DNA]</scope>
</reference>
<dbReference type="PROSITE" id="PS00108">
    <property type="entry name" value="PROTEIN_KINASE_ST"/>
    <property type="match status" value="1"/>
</dbReference>
<feature type="region of interest" description="Disordered" evidence="8">
    <location>
        <begin position="1010"/>
        <end position="1060"/>
    </location>
</feature>
<dbReference type="InterPro" id="IPR008271">
    <property type="entry name" value="Ser/Thr_kinase_AS"/>
</dbReference>
<evidence type="ECO:0000313" key="11">
    <source>
        <dbReference type="RefSeq" id="XP_067147331.1"/>
    </source>
</evidence>
<dbReference type="InterPro" id="IPR011009">
    <property type="entry name" value="Kinase-like_dom_sf"/>
</dbReference>
<feature type="region of interest" description="Disordered" evidence="8">
    <location>
        <begin position="1262"/>
        <end position="1295"/>
    </location>
</feature>
<feature type="compositionally biased region" description="Basic residues" evidence="8">
    <location>
        <begin position="40"/>
        <end position="50"/>
    </location>
</feature>
<feature type="compositionally biased region" description="Basic and acidic residues" evidence="8">
    <location>
        <begin position="603"/>
        <end position="612"/>
    </location>
</feature>
<evidence type="ECO:0000313" key="10">
    <source>
        <dbReference type="Proteomes" id="UP001652627"/>
    </source>
</evidence>
<feature type="compositionally biased region" description="Basic and acidic residues" evidence="8">
    <location>
        <begin position="499"/>
        <end position="508"/>
    </location>
</feature>
<dbReference type="Gene3D" id="1.10.510.10">
    <property type="entry name" value="Transferase(Phosphotransferase) domain 1"/>
    <property type="match status" value="1"/>
</dbReference>
<evidence type="ECO:0000256" key="6">
    <source>
        <dbReference type="ARBA" id="ARBA00022840"/>
    </source>
</evidence>
<dbReference type="InterPro" id="IPR050108">
    <property type="entry name" value="CDK"/>
</dbReference>
<feature type="compositionally biased region" description="Low complexity" evidence="8">
    <location>
        <begin position="466"/>
        <end position="475"/>
    </location>
</feature>
<dbReference type="PROSITE" id="PS50011">
    <property type="entry name" value="PROTEIN_KINASE_DOM"/>
    <property type="match status" value="1"/>
</dbReference>
<protein>
    <submittedName>
        <fullName evidence="11">Cyclin-dependent kinase 13 isoform X1</fullName>
    </submittedName>
</protein>
<feature type="compositionally biased region" description="Basic and acidic residues" evidence="8">
    <location>
        <begin position="311"/>
        <end position="325"/>
    </location>
</feature>
<evidence type="ECO:0000256" key="8">
    <source>
        <dbReference type="SAM" id="MobiDB-lite"/>
    </source>
</evidence>
<feature type="compositionally biased region" description="Basic and acidic residues" evidence="8">
    <location>
        <begin position="1028"/>
        <end position="1040"/>
    </location>
</feature>
<evidence type="ECO:0000259" key="9">
    <source>
        <dbReference type="PROSITE" id="PS50011"/>
    </source>
</evidence>
<gene>
    <name evidence="11" type="primary">CDK13</name>
</gene>
<feature type="compositionally biased region" description="Gly residues" evidence="8">
    <location>
        <begin position="10"/>
        <end position="26"/>
    </location>
</feature>